<proteinExistence type="predicted"/>
<accession>A0AAU7J877</accession>
<organism evidence="1">
    <name type="scientific">Xanthomonas phage MK21</name>
    <dbReference type="NCBI Taxonomy" id="3148942"/>
    <lineage>
        <taxon>Viruses</taxon>
        <taxon>Duplodnaviria</taxon>
        <taxon>Heunggongvirae</taxon>
        <taxon>Uroviricota</taxon>
        <taxon>Caudoviricetes</taxon>
    </lineage>
</organism>
<protein>
    <submittedName>
        <fullName evidence="1">Uncharacterized protein</fullName>
    </submittedName>
</protein>
<reference evidence="1" key="2">
    <citation type="submission" date="2024-06" db="EMBL/GenBank/DDBJ databases">
        <title>Novel bacteriophage MK21 infecting Xanthomonas citri.</title>
        <authorList>
            <person name="Song S.-H."/>
            <person name="Lee A.H."/>
            <person name="Choi K.-M."/>
            <person name="Oh D."/>
            <person name="Park J.-G."/>
        </authorList>
    </citation>
    <scope>NUCLEOTIDE SEQUENCE</scope>
</reference>
<sequence length="66" mass="7510">MKTYKSQKYTNLPGFENVGALQFNNSLWLYVNDAATVVHRDEYSCDPSFVYECNNWAAKNGGVKIV</sequence>
<evidence type="ECO:0000313" key="1">
    <source>
        <dbReference type="EMBL" id="XBN74701.1"/>
    </source>
</evidence>
<reference evidence="1" key="1">
    <citation type="submission" date="2024-05" db="EMBL/GenBank/DDBJ databases">
        <authorList>
            <person name="Kwon M."/>
            <person name="Moon K."/>
        </authorList>
    </citation>
    <scope>NUCLEOTIDE SEQUENCE</scope>
</reference>
<dbReference type="EMBL" id="PP780467">
    <property type="protein sequence ID" value="XBN74701.1"/>
    <property type="molecule type" value="Genomic_DNA"/>
</dbReference>
<name>A0AAU7J877_9CAUD</name>